<dbReference type="SUPFAM" id="SSF50729">
    <property type="entry name" value="PH domain-like"/>
    <property type="match status" value="1"/>
</dbReference>
<dbReference type="CDD" id="cd01259">
    <property type="entry name" value="PH_APBB1IP"/>
    <property type="match status" value="1"/>
</dbReference>
<dbReference type="InterPro" id="IPR039665">
    <property type="entry name" value="PH_APBB1IP"/>
</dbReference>
<dbReference type="PROSITE" id="PS50003">
    <property type="entry name" value="PH_DOMAIN"/>
    <property type="match status" value="1"/>
</dbReference>
<dbReference type="PROSITE" id="PS50001">
    <property type="entry name" value="SH2"/>
    <property type="match status" value="1"/>
</dbReference>
<dbReference type="PANTHER" id="PTHR11243:SF22">
    <property type="entry name" value="GROWTH FACTOR RECEPTOR-BOUND PROTEIN 14"/>
    <property type="match status" value="1"/>
</dbReference>
<dbReference type="Pfam" id="PF08947">
    <property type="entry name" value="BPS"/>
    <property type="match status" value="1"/>
</dbReference>
<dbReference type="SMART" id="SM00252">
    <property type="entry name" value="SH2"/>
    <property type="match status" value="1"/>
</dbReference>
<feature type="domain" description="Ras-associating" evidence="9">
    <location>
        <begin position="58"/>
        <end position="144"/>
    </location>
</feature>
<dbReference type="InterPro" id="IPR001849">
    <property type="entry name" value="PH_domain"/>
</dbReference>
<evidence type="ECO:0000256" key="1">
    <source>
        <dbReference type="ARBA" id="ARBA00004496"/>
    </source>
</evidence>
<dbReference type="Pfam" id="PF21989">
    <property type="entry name" value="RA_2"/>
    <property type="match status" value="1"/>
</dbReference>
<gene>
    <name evidence="10" type="ORF">GDO81_017458</name>
</gene>
<dbReference type="GO" id="GO:0008286">
    <property type="term" value="P:insulin receptor signaling pathway"/>
    <property type="evidence" value="ECO:0007669"/>
    <property type="project" value="TreeGrafter"/>
</dbReference>
<dbReference type="EMBL" id="WNYA01000008">
    <property type="protein sequence ID" value="KAG8559791.1"/>
    <property type="molecule type" value="Genomic_DNA"/>
</dbReference>
<evidence type="ECO:0000313" key="10">
    <source>
        <dbReference type="EMBL" id="KAG8559791.1"/>
    </source>
</evidence>
<dbReference type="Pfam" id="PF00017">
    <property type="entry name" value="SH2"/>
    <property type="match status" value="1"/>
</dbReference>
<evidence type="ECO:0000256" key="2">
    <source>
        <dbReference type="ARBA" id="ARBA00006708"/>
    </source>
</evidence>
<dbReference type="InterPro" id="IPR000159">
    <property type="entry name" value="RA_dom"/>
</dbReference>
<keyword evidence="3" id="KW-0963">Cytoplasm</keyword>
<keyword evidence="11" id="KW-1185">Reference proteome</keyword>
<accession>A0AAV7AKW1</accession>
<dbReference type="GO" id="GO:0005737">
    <property type="term" value="C:cytoplasm"/>
    <property type="evidence" value="ECO:0007669"/>
    <property type="project" value="UniProtKB-SubCell"/>
</dbReference>
<comment type="subcellular location">
    <subcellularLocation>
        <location evidence="1">Cytoplasm</location>
    </subcellularLocation>
</comment>
<evidence type="ECO:0008006" key="12">
    <source>
        <dbReference type="Google" id="ProtNLM"/>
    </source>
</evidence>
<dbReference type="InterPro" id="IPR036860">
    <property type="entry name" value="SH2_dom_sf"/>
</dbReference>
<dbReference type="GO" id="GO:0046627">
    <property type="term" value="P:negative regulation of insulin receptor signaling pathway"/>
    <property type="evidence" value="ECO:0007669"/>
    <property type="project" value="TreeGrafter"/>
</dbReference>
<evidence type="ECO:0000259" key="7">
    <source>
        <dbReference type="PROSITE" id="PS50001"/>
    </source>
</evidence>
<dbReference type="InterPro" id="IPR000980">
    <property type="entry name" value="SH2"/>
</dbReference>
<evidence type="ECO:0000313" key="11">
    <source>
        <dbReference type="Proteomes" id="UP000824782"/>
    </source>
</evidence>
<evidence type="ECO:0000256" key="6">
    <source>
        <dbReference type="PROSITE-ProRule" id="PRU00191"/>
    </source>
</evidence>
<comment type="similarity">
    <text evidence="2">Belongs to the GRB7/10/14 family.</text>
</comment>
<dbReference type="PANTHER" id="PTHR11243">
    <property type="entry name" value="GROWTH FACTOR RECEPTOR-BOUND PROTEIN"/>
    <property type="match status" value="1"/>
</dbReference>
<dbReference type="Pfam" id="PF00169">
    <property type="entry name" value="PH"/>
    <property type="match status" value="1"/>
</dbReference>
<dbReference type="PROSITE" id="PS50200">
    <property type="entry name" value="RA"/>
    <property type="match status" value="1"/>
</dbReference>
<evidence type="ECO:0000256" key="5">
    <source>
        <dbReference type="ARBA" id="ARBA00022999"/>
    </source>
</evidence>
<proteinExistence type="inferred from homology"/>
<dbReference type="InterPro" id="IPR011993">
    <property type="entry name" value="PH-like_dom_sf"/>
</dbReference>
<name>A0AAV7AKW1_ENGPU</name>
<evidence type="ECO:0000259" key="9">
    <source>
        <dbReference type="PROSITE" id="PS50200"/>
    </source>
</evidence>
<dbReference type="Gene3D" id="3.30.505.10">
    <property type="entry name" value="SH2 domain"/>
    <property type="match status" value="1"/>
</dbReference>
<organism evidence="10 11">
    <name type="scientific">Engystomops pustulosus</name>
    <name type="common">Tungara frog</name>
    <name type="synonym">Physalaemus pustulosus</name>
    <dbReference type="NCBI Taxonomy" id="76066"/>
    <lineage>
        <taxon>Eukaryota</taxon>
        <taxon>Metazoa</taxon>
        <taxon>Chordata</taxon>
        <taxon>Craniata</taxon>
        <taxon>Vertebrata</taxon>
        <taxon>Euteleostomi</taxon>
        <taxon>Amphibia</taxon>
        <taxon>Batrachia</taxon>
        <taxon>Anura</taxon>
        <taxon>Neobatrachia</taxon>
        <taxon>Hyloidea</taxon>
        <taxon>Leptodactylidae</taxon>
        <taxon>Leiuperinae</taxon>
        <taxon>Engystomops</taxon>
    </lineage>
</organism>
<dbReference type="InterPro" id="IPR015042">
    <property type="entry name" value="BPS-dom"/>
</dbReference>
<dbReference type="SUPFAM" id="SSF55550">
    <property type="entry name" value="SH2 domain"/>
    <property type="match status" value="1"/>
</dbReference>
<dbReference type="Gene3D" id="3.10.20.90">
    <property type="entry name" value="Phosphatidylinositol 3-kinase Catalytic Subunit, Chain A, domain 1"/>
    <property type="match status" value="1"/>
</dbReference>
<feature type="domain" description="SH2" evidence="7">
    <location>
        <begin position="389"/>
        <end position="485"/>
    </location>
</feature>
<sequence length="490" mass="56425">MILRKGHSVKETGLTKWEIVHAPKTIRSVRNILSHNVDQLKAGLSGRIIYVSLSYAISLQVIKVFSEDGTSRALEVPNDTTALNVCQLLIKKNHCIDDQNWTMFEQLPALCLERIIEDHELIIEVQSKWDMEEDCRFSIRKYYAKYEFFKSPEDYFPDLMLSYSNEVNGTSKSLDTLKMLLSTTTYPEVHTYLYMSEKGKKSWKKQFFVLRRSGLYFSTKGTSKDPRHLQFFSDFSQCNIYILLSARRMYGAPTDYGFCLKPNKTGGAKEMKLLCAESEESKSCWVTALRLYKHGKQFYQNYLRPHQNNDVNGFNLSAMRSISENSLVAMDFSGHKTRVIENPTEALSIAVQEGLLWRRKSCGRINAHGLPTTSQNSKLNIAVHMSQPWFHHRTSRDEAQKLIHQQGLVNGVFLVRDSQSTPKSFVLSLCHGQKIKHFQILPIEDGGELCYTLDEGHTRFTDLTQLVEFHQLNRGILPCTLKHYCTRVTF</sequence>
<evidence type="ECO:0000256" key="4">
    <source>
        <dbReference type="ARBA" id="ARBA00022553"/>
    </source>
</evidence>
<dbReference type="Proteomes" id="UP000824782">
    <property type="component" value="Unassembled WGS sequence"/>
</dbReference>
<protein>
    <recommendedName>
        <fullName evidence="12">Growth factor receptor-bound protein 14</fullName>
    </recommendedName>
</protein>
<feature type="domain" description="PH" evidence="8">
    <location>
        <begin position="186"/>
        <end position="294"/>
    </location>
</feature>
<comment type="caution">
    <text evidence="10">The sequence shown here is derived from an EMBL/GenBank/DDBJ whole genome shotgun (WGS) entry which is preliminary data.</text>
</comment>
<keyword evidence="5 6" id="KW-0727">SH2 domain</keyword>
<dbReference type="GO" id="GO:0005886">
    <property type="term" value="C:plasma membrane"/>
    <property type="evidence" value="ECO:0007669"/>
    <property type="project" value="TreeGrafter"/>
</dbReference>
<dbReference type="SUPFAM" id="SSF54236">
    <property type="entry name" value="Ubiquitin-like"/>
    <property type="match status" value="1"/>
</dbReference>
<dbReference type="InterPro" id="IPR029071">
    <property type="entry name" value="Ubiquitin-like_domsf"/>
</dbReference>
<evidence type="ECO:0000256" key="3">
    <source>
        <dbReference type="ARBA" id="ARBA00022490"/>
    </source>
</evidence>
<dbReference type="SMART" id="SM00233">
    <property type="entry name" value="PH"/>
    <property type="match status" value="1"/>
</dbReference>
<dbReference type="FunFam" id="2.30.29.30:FF:000062">
    <property type="entry name" value="growth factor receptor-bound protein 10 isoform X1"/>
    <property type="match status" value="1"/>
</dbReference>
<reference evidence="10" key="1">
    <citation type="thesis" date="2020" institute="ProQuest LLC" country="789 East Eisenhower Parkway, Ann Arbor, MI, USA">
        <title>Comparative Genomics and Chromosome Evolution.</title>
        <authorList>
            <person name="Mudd A.B."/>
        </authorList>
    </citation>
    <scope>NUCLEOTIDE SEQUENCE</scope>
    <source>
        <strain evidence="10">237g6f4</strain>
        <tissue evidence="10">Blood</tissue>
    </source>
</reference>
<dbReference type="SMART" id="SM00314">
    <property type="entry name" value="RA"/>
    <property type="match status" value="1"/>
</dbReference>
<dbReference type="AlphaFoldDB" id="A0AAV7AKW1"/>
<keyword evidence="4" id="KW-0597">Phosphoprotein</keyword>
<dbReference type="PRINTS" id="PR00401">
    <property type="entry name" value="SH2DOMAIN"/>
</dbReference>
<dbReference type="InterPro" id="IPR039664">
    <property type="entry name" value="GRB/APBB1IP"/>
</dbReference>
<dbReference type="Gene3D" id="2.30.29.30">
    <property type="entry name" value="Pleckstrin-homology domain (PH domain)/Phosphotyrosine-binding domain (PTB)"/>
    <property type="match status" value="1"/>
</dbReference>
<evidence type="ECO:0000259" key="8">
    <source>
        <dbReference type="PROSITE" id="PS50003"/>
    </source>
</evidence>